<keyword evidence="2" id="KW-1185">Reference proteome</keyword>
<dbReference type="RefSeq" id="XP_070858631.1">
    <property type="nucleotide sequence ID" value="XM_071003543.1"/>
</dbReference>
<comment type="caution">
    <text evidence="1">The sequence shown here is derived from an EMBL/GenBank/DDBJ whole genome shotgun (WGS) entry which is preliminary data.</text>
</comment>
<dbReference type="Proteomes" id="UP001610728">
    <property type="component" value="Unassembled WGS sequence"/>
</dbReference>
<organism evidence="1 2">
    <name type="scientific">Ceratocystis lukuohia</name>
    <dbReference type="NCBI Taxonomy" id="2019550"/>
    <lineage>
        <taxon>Eukaryota</taxon>
        <taxon>Fungi</taxon>
        <taxon>Dikarya</taxon>
        <taxon>Ascomycota</taxon>
        <taxon>Pezizomycotina</taxon>
        <taxon>Sordariomycetes</taxon>
        <taxon>Hypocreomycetidae</taxon>
        <taxon>Microascales</taxon>
        <taxon>Ceratocystidaceae</taxon>
        <taxon>Ceratocystis</taxon>
    </lineage>
</organism>
<reference evidence="1 2" key="1">
    <citation type="submission" date="2020-05" db="EMBL/GenBank/DDBJ databases">
        <title>Ceratocystis lukuohia genome.</title>
        <authorList>
            <person name="Harrington T.C."/>
            <person name="Kim K."/>
            <person name="Mayers C.G."/>
        </authorList>
    </citation>
    <scope>NUCLEOTIDE SEQUENCE [LARGE SCALE GENOMIC DNA]</scope>
    <source>
        <strain evidence="1 2">C4212</strain>
    </source>
</reference>
<accession>A0ABR4MGS2</accession>
<sequence length="115" mass="12672">MSGKVPPLYELERPEKLSKVLKSEADEDCMPCKIIVRSLLVLPHPPGSGAFLTLSGFNYFSGMSQLEKRQAEVIRSGSMFGMRSRRMGITGISPTESSAWGLELDVQELVVNVNL</sequence>
<protein>
    <submittedName>
        <fullName evidence="1">Uncharacterized protein</fullName>
    </submittedName>
</protein>
<dbReference type="GeneID" id="98119184"/>
<evidence type="ECO:0000313" key="2">
    <source>
        <dbReference type="Proteomes" id="UP001610728"/>
    </source>
</evidence>
<dbReference type="EMBL" id="JABSNW010000005">
    <property type="protein sequence ID" value="KAL2887451.1"/>
    <property type="molecule type" value="Genomic_DNA"/>
</dbReference>
<gene>
    <name evidence="1" type="ORF">HOO65_050572</name>
</gene>
<name>A0ABR4MGS2_9PEZI</name>
<evidence type="ECO:0000313" key="1">
    <source>
        <dbReference type="EMBL" id="KAL2887451.1"/>
    </source>
</evidence>
<proteinExistence type="predicted"/>